<organism evidence="2 3">
    <name type="scientific">Champsocephalus esox</name>
    <name type="common">pike icefish</name>
    <dbReference type="NCBI Taxonomy" id="159716"/>
    <lineage>
        <taxon>Eukaryota</taxon>
        <taxon>Metazoa</taxon>
        <taxon>Chordata</taxon>
        <taxon>Craniata</taxon>
        <taxon>Vertebrata</taxon>
        <taxon>Euteleostomi</taxon>
        <taxon>Actinopterygii</taxon>
        <taxon>Neopterygii</taxon>
        <taxon>Teleostei</taxon>
        <taxon>Neoteleostei</taxon>
        <taxon>Acanthomorphata</taxon>
        <taxon>Eupercaria</taxon>
        <taxon>Perciformes</taxon>
        <taxon>Notothenioidei</taxon>
        <taxon>Channichthyidae</taxon>
        <taxon>Champsocephalus</taxon>
    </lineage>
</organism>
<feature type="compositionally biased region" description="Pro residues" evidence="1">
    <location>
        <begin position="46"/>
        <end position="59"/>
    </location>
</feature>
<feature type="region of interest" description="Disordered" evidence="1">
    <location>
        <begin position="1"/>
        <end position="117"/>
    </location>
</feature>
<evidence type="ECO:0000313" key="2">
    <source>
        <dbReference type="EMBL" id="KAK5877747.1"/>
    </source>
</evidence>
<gene>
    <name evidence="2" type="ORF">CesoFtcFv8_025224</name>
</gene>
<sequence>MGPQGRFVSCGRAKYVRVKNPPWNRGPEPAGGAPTKLRQRPRPQRPAHPPRTPRPPVGPPSMGGVGWGVRRQPPLARGPAGTAPPPNSPPKGEIKWGPTPPQKKQKKPGFFESGAPQ</sequence>
<dbReference type="AlphaFoldDB" id="A0AAN8GC44"/>
<accession>A0AAN8GC44</accession>
<proteinExistence type="predicted"/>
<keyword evidence="3" id="KW-1185">Reference proteome</keyword>
<reference evidence="2 3" key="1">
    <citation type="journal article" date="2023" name="Mol. Biol. Evol.">
        <title>Genomics of Secondarily Temperate Adaptation in the Only Non-Antarctic Icefish.</title>
        <authorList>
            <person name="Rivera-Colon A.G."/>
            <person name="Rayamajhi N."/>
            <person name="Minhas B.F."/>
            <person name="Madrigal G."/>
            <person name="Bilyk K.T."/>
            <person name="Yoon V."/>
            <person name="Hune M."/>
            <person name="Gregory S."/>
            <person name="Cheng C.H.C."/>
            <person name="Catchen J.M."/>
        </authorList>
    </citation>
    <scope>NUCLEOTIDE SEQUENCE [LARGE SCALE GENOMIC DNA]</scope>
    <source>
        <strain evidence="2">JC2023a</strain>
    </source>
</reference>
<protein>
    <submittedName>
        <fullName evidence="2">Uncharacterized protein</fullName>
    </submittedName>
</protein>
<dbReference type="EMBL" id="JAULUE010002066">
    <property type="protein sequence ID" value="KAK5877747.1"/>
    <property type="molecule type" value="Genomic_DNA"/>
</dbReference>
<evidence type="ECO:0000313" key="3">
    <source>
        <dbReference type="Proteomes" id="UP001335648"/>
    </source>
</evidence>
<dbReference type="Proteomes" id="UP001335648">
    <property type="component" value="Unassembled WGS sequence"/>
</dbReference>
<evidence type="ECO:0000256" key="1">
    <source>
        <dbReference type="SAM" id="MobiDB-lite"/>
    </source>
</evidence>
<name>A0AAN8GC44_9TELE</name>
<comment type="caution">
    <text evidence="2">The sequence shown here is derived from an EMBL/GenBank/DDBJ whole genome shotgun (WGS) entry which is preliminary data.</text>
</comment>